<evidence type="ECO:0000256" key="1">
    <source>
        <dbReference type="ARBA" id="ARBA00022676"/>
    </source>
</evidence>
<dbReference type="OrthoDB" id="443318at2759"/>
<gene>
    <name evidence="4" type="ORF">C1SCF055_LOCUS8252</name>
</gene>
<name>A0A9P1FLK4_9DINO</name>
<reference evidence="4" key="1">
    <citation type="submission" date="2022-10" db="EMBL/GenBank/DDBJ databases">
        <authorList>
            <person name="Chen Y."/>
            <person name="Dougan E. K."/>
            <person name="Chan C."/>
            <person name="Rhodes N."/>
            <person name="Thang M."/>
        </authorList>
    </citation>
    <scope>NUCLEOTIDE SEQUENCE</scope>
</reference>
<comment type="caution">
    <text evidence="4">The sequence shown here is derived from an EMBL/GenBank/DDBJ whole genome shotgun (WGS) entry which is preliminary data.</text>
</comment>
<dbReference type="EMBL" id="CAMXCT030000557">
    <property type="protein sequence ID" value="CAL4767688.1"/>
    <property type="molecule type" value="Genomic_DNA"/>
</dbReference>
<reference evidence="5 6" key="2">
    <citation type="submission" date="2024-05" db="EMBL/GenBank/DDBJ databases">
        <authorList>
            <person name="Chen Y."/>
            <person name="Shah S."/>
            <person name="Dougan E. K."/>
            <person name="Thang M."/>
            <person name="Chan C."/>
        </authorList>
    </citation>
    <scope>NUCLEOTIDE SEQUENCE [LARGE SCALE GENOMIC DNA]</scope>
</reference>
<dbReference type="InterPro" id="IPR001296">
    <property type="entry name" value="Glyco_trans_1"/>
</dbReference>
<dbReference type="InterPro" id="IPR050194">
    <property type="entry name" value="Glycosyltransferase_grp1"/>
</dbReference>
<evidence type="ECO:0000313" key="6">
    <source>
        <dbReference type="Proteomes" id="UP001152797"/>
    </source>
</evidence>
<dbReference type="GO" id="GO:0016757">
    <property type="term" value="F:glycosyltransferase activity"/>
    <property type="evidence" value="ECO:0007669"/>
    <property type="project" value="UniProtKB-KW"/>
</dbReference>
<evidence type="ECO:0000313" key="5">
    <source>
        <dbReference type="EMBL" id="CAL4767688.1"/>
    </source>
</evidence>
<dbReference type="AlphaFoldDB" id="A0A9P1FLK4"/>
<evidence type="ECO:0000259" key="2">
    <source>
        <dbReference type="Pfam" id="PF00534"/>
    </source>
</evidence>
<keyword evidence="1" id="KW-0328">Glycosyltransferase</keyword>
<dbReference type="Pfam" id="PF13439">
    <property type="entry name" value="Glyco_transf_4"/>
    <property type="match status" value="1"/>
</dbReference>
<dbReference type="SUPFAM" id="SSF53756">
    <property type="entry name" value="UDP-Glycosyltransferase/glycogen phosphorylase"/>
    <property type="match status" value="1"/>
</dbReference>
<dbReference type="Proteomes" id="UP001152797">
    <property type="component" value="Unassembled WGS sequence"/>
</dbReference>
<keyword evidence="6" id="KW-1185">Reference proteome</keyword>
<dbReference type="InterPro" id="IPR028098">
    <property type="entry name" value="Glyco_trans_4-like_N"/>
</dbReference>
<feature type="domain" description="Glycosyl transferase family 1" evidence="2">
    <location>
        <begin position="239"/>
        <end position="378"/>
    </location>
</feature>
<dbReference type="CDD" id="cd03801">
    <property type="entry name" value="GT4_PimA-like"/>
    <property type="match status" value="1"/>
</dbReference>
<proteinExistence type="predicted"/>
<feature type="domain" description="Glycosyltransferase subfamily 4-like N-terminal" evidence="3">
    <location>
        <begin position="24"/>
        <end position="203"/>
    </location>
</feature>
<dbReference type="EMBL" id="CAMXCT010000557">
    <property type="protein sequence ID" value="CAI3980376.1"/>
    <property type="molecule type" value="Genomic_DNA"/>
</dbReference>
<dbReference type="Pfam" id="PF00534">
    <property type="entry name" value="Glycos_transf_1"/>
    <property type="match status" value="1"/>
</dbReference>
<keyword evidence="1" id="KW-0808">Transferase</keyword>
<accession>A0A9P1FLK4</accession>
<dbReference type="EMBL" id="CAMXCT020000557">
    <property type="protein sequence ID" value="CAL1133751.1"/>
    <property type="molecule type" value="Genomic_DNA"/>
</dbReference>
<dbReference type="PANTHER" id="PTHR45947:SF3">
    <property type="entry name" value="SULFOQUINOVOSYL TRANSFERASE SQD2"/>
    <property type="match status" value="1"/>
</dbReference>
<sequence length="494" mass="55382">MTINGASGPSRVLVYSHSWLPGQVDGVAVRMMAHVNAMAKRGVRVMLLTPDFVMNGEQQPNFEKILGVEHVTLQTQKTPIYRKNMCMKMSLTNLRRLLGAIRKFEPDLVHATQEASLQVLVAACALSDVPVIISLHTDVAQIAARDEGFSSLGGTIGRLHSWSAVLFTHWGYRNWALAGANYFPVSKQSMVILRNAGVPEQRVAPVIWGPMVDRNQFRVDLPDDKVSETRKRLTFGMQTSFLMVYVGRVTAEKDIQFLVDAHKRAPKHVVLALIGPGSMAEELKQFHGPEHRLYCTGELASRDEVALIFRAADLHVSASRMETVGFTAMESISCGTPMLAANAQGFAMYLTHGVNARLFTPGSVESFDSELAELMNTKREGSWSRESLRGTMEMASIDACTDRAFQAYLTSPVLPLSEYVLRWTRWLSESIGPKWKRRSIALGYQCVLVSALDFIRHRRSEQPQQKEQMQKSRDFARDSFPFLRQRILFLSCSL</sequence>
<evidence type="ECO:0000259" key="3">
    <source>
        <dbReference type="Pfam" id="PF13439"/>
    </source>
</evidence>
<dbReference type="Gene3D" id="3.40.50.2000">
    <property type="entry name" value="Glycogen Phosphorylase B"/>
    <property type="match status" value="2"/>
</dbReference>
<evidence type="ECO:0000313" key="4">
    <source>
        <dbReference type="EMBL" id="CAI3980376.1"/>
    </source>
</evidence>
<dbReference type="PANTHER" id="PTHR45947">
    <property type="entry name" value="SULFOQUINOVOSYL TRANSFERASE SQD2"/>
    <property type="match status" value="1"/>
</dbReference>
<protein>
    <submittedName>
        <fullName evidence="5">D-inositol 3-phosphate glycosyltransferase</fullName>
    </submittedName>
</protein>
<organism evidence="4">
    <name type="scientific">Cladocopium goreaui</name>
    <dbReference type="NCBI Taxonomy" id="2562237"/>
    <lineage>
        <taxon>Eukaryota</taxon>
        <taxon>Sar</taxon>
        <taxon>Alveolata</taxon>
        <taxon>Dinophyceae</taxon>
        <taxon>Suessiales</taxon>
        <taxon>Symbiodiniaceae</taxon>
        <taxon>Cladocopium</taxon>
    </lineage>
</organism>